<dbReference type="InterPro" id="IPR016155">
    <property type="entry name" value="Mopterin_synth/thiamin_S_b"/>
</dbReference>
<dbReference type="InterPro" id="IPR003749">
    <property type="entry name" value="ThiS/MoaD-like"/>
</dbReference>
<proteinExistence type="predicted"/>
<dbReference type="Proteomes" id="UP000782312">
    <property type="component" value="Unassembled WGS sequence"/>
</dbReference>
<reference evidence="1" key="1">
    <citation type="submission" date="2020-07" db="EMBL/GenBank/DDBJ databases">
        <title>Huge and variable diversity of episymbiotic CPR bacteria and DPANN archaea in groundwater ecosystems.</title>
        <authorList>
            <person name="He C.Y."/>
            <person name="Keren R."/>
            <person name="Whittaker M."/>
            <person name="Farag I.F."/>
            <person name="Doudna J."/>
            <person name="Cate J.H.D."/>
            <person name="Banfield J.F."/>
        </authorList>
    </citation>
    <scope>NUCLEOTIDE SEQUENCE</scope>
    <source>
        <strain evidence="1">NC_groundwater_763_Ag_S-0.2um_68_21</strain>
    </source>
</reference>
<accession>A0A932HXV0</accession>
<dbReference type="PANTHER" id="PTHR34472">
    <property type="entry name" value="SULFUR CARRIER PROTEIN THIS"/>
    <property type="match status" value="1"/>
</dbReference>
<dbReference type="CDD" id="cd00565">
    <property type="entry name" value="Ubl_ThiS"/>
    <property type="match status" value="1"/>
</dbReference>
<dbReference type="InterPro" id="IPR012675">
    <property type="entry name" value="Beta-grasp_dom_sf"/>
</dbReference>
<dbReference type="Pfam" id="PF02597">
    <property type="entry name" value="ThiS"/>
    <property type="match status" value="1"/>
</dbReference>
<dbReference type="EMBL" id="JACPUR010000001">
    <property type="protein sequence ID" value="MBI3126167.1"/>
    <property type="molecule type" value="Genomic_DNA"/>
</dbReference>
<dbReference type="PANTHER" id="PTHR34472:SF1">
    <property type="entry name" value="SULFUR CARRIER PROTEIN THIS"/>
    <property type="match status" value="1"/>
</dbReference>
<evidence type="ECO:0000313" key="1">
    <source>
        <dbReference type="EMBL" id="MBI3126167.1"/>
    </source>
</evidence>
<comment type="caution">
    <text evidence="1">The sequence shown here is derived from an EMBL/GenBank/DDBJ whole genome shotgun (WGS) entry which is preliminary data.</text>
</comment>
<name>A0A932HXV0_UNCTE</name>
<dbReference type="InterPro" id="IPR010035">
    <property type="entry name" value="Thi_S"/>
</dbReference>
<organism evidence="1 2">
    <name type="scientific">Tectimicrobiota bacterium</name>
    <dbReference type="NCBI Taxonomy" id="2528274"/>
    <lineage>
        <taxon>Bacteria</taxon>
        <taxon>Pseudomonadati</taxon>
        <taxon>Nitrospinota/Tectimicrobiota group</taxon>
        <taxon>Candidatus Tectimicrobiota</taxon>
    </lineage>
</organism>
<dbReference type="SUPFAM" id="SSF54285">
    <property type="entry name" value="MoaD/ThiS"/>
    <property type="match status" value="1"/>
</dbReference>
<evidence type="ECO:0000313" key="2">
    <source>
        <dbReference type="Proteomes" id="UP000782312"/>
    </source>
</evidence>
<gene>
    <name evidence="1" type="primary">thiS</name>
    <name evidence="1" type="ORF">HYZ11_01010</name>
</gene>
<dbReference type="Gene3D" id="3.10.20.30">
    <property type="match status" value="1"/>
</dbReference>
<sequence length="66" mass="6852">MRIRVNGEEKEVAGGLTVSALLESLDLPPTGIAVALNMEVVRRSDYAAVALSEGDEVEIVRAVGGG</sequence>
<dbReference type="AlphaFoldDB" id="A0A932HXV0"/>
<dbReference type="NCBIfam" id="TIGR01683">
    <property type="entry name" value="thiS"/>
    <property type="match status" value="1"/>
</dbReference>
<protein>
    <submittedName>
        <fullName evidence="1">Sulfur carrier protein ThiS</fullName>
    </submittedName>
</protein>